<dbReference type="OMA" id="RICFIAK"/>
<dbReference type="GO" id="GO:0000978">
    <property type="term" value="F:RNA polymerase II cis-regulatory region sequence-specific DNA binding"/>
    <property type="evidence" value="ECO:0007669"/>
    <property type="project" value="TreeGrafter"/>
</dbReference>
<dbReference type="Gramene" id="KFK40020">
    <property type="protein sequence ID" value="KFK40020"/>
    <property type="gene ID" value="AALP_AA3G319700"/>
</dbReference>
<sequence length="126" mass="14761">MVNNKYPAGLMGFYKNVYEEVDDPSSDSIISWSPRSNRTFIIWDRKAFADFRACRFTKSFTVLKLLGFKRVGRCGGPHMEFGNWDFVRGKPERLLKMQHKAKRSRAKRAKADELFRCADRFQTLTI</sequence>
<feature type="domain" description="HSF-type DNA-binding" evidence="6">
    <location>
        <begin position="9"/>
        <end position="100"/>
    </location>
</feature>
<dbReference type="InterPro" id="IPR036388">
    <property type="entry name" value="WH-like_DNA-bd_sf"/>
</dbReference>
<evidence type="ECO:0000256" key="2">
    <source>
        <dbReference type="ARBA" id="ARBA00023016"/>
    </source>
</evidence>
<dbReference type="Proteomes" id="UP000029120">
    <property type="component" value="Chromosome 3"/>
</dbReference>
<organism evidence="7 8">
    <name type="scientific">Arabis alpina</name>
    <name type="common">Alpine rock-cress</name>
    <dbReference type="NCBI Taxonomy" id="50452"/>
    <lineage>
        <taxon>Eukaryota</taxon>
        <taxon>Viridiplantae</taxon>
        <taxon>Streptophyta</taxon>
        <taxon>Embryophyta</taxon>
        <taxon>Tracheophyta</taxon>
        <taxon>Spermatophyta</taxon>
        <taxon>Magnoliopsida</taxon>
        <taxon>eudicotyledons</taxon>
        <taxon>Gunneridae</taxon>
        <taxon>Pentapetalae</taxon>
        <taxon>rosids</taxon>
        <taxon>malvids</taxon>
        <taxon>Brassicales</taxon>
        <taxon>Brassicaceae</taxon>
        <taxon>Arabideae</taxon>
        <taxon>Arabis</taxon>
    </lineage>
</organism>
<dbReference type="PANTHER" id="PTHR10015">
    <property type="entry name" value="HEAT SHOCK TRANSCRIPTION FACTOR"/>
    <property type="match status" value="1"/>
</dbReference>
<dbReference type="InterPro" id="IPR000232">
    <property type="entry name" value="HSF_DNA-bd"/>
</dbReference>
<evidence type="ECO:0000313" key="7">
    <source>
        <dbReference type="EMBL" id="KFK40020.1"/>
    </source>
</evidence>
<evidence type="ECO:0000256" key="3">
    <source>
        <dbReference type="ARBA" id="ARBA00023125"/>
    </source>
</evidence>
<protein>
    <recommendedName>
        <fullName evidence="6">HSF-type DNA-binding domain-containing protein</fullName>
    </recommendedName>
</protein>
<evidence type="ECO:0000313" key="8">
    <source>
        <dbReference type="Proteomes" id="UP000029120"/>
    </source>
</evidence>
<dbReference type="GO" id="GO:0005634">
    <property type="term" value="C:nucleus"/>
    <property type="evidence" value="ECO:0007669"/>
    <property type="project" value="UniProtKB-SubCell"/>
</dbReference>
<gene>
    <name evidence="7" type="ordered locus">AALP_Aa3g319700</name>
</gene>
<evidence type="ECO:0000256" key="5">
    <source>
        <dbReference type="RuleBase" id="RU004020"/>
    </source>
</evidence>
<dbReference type="GO" id="GO:0006357">
    <property type="term" value="P:regulation of transcription by RNA polymerase II"/>
    <property type="evidence" value="ECO:0007669"/>
    <property type="project" value="TreeGrafter"/>
</dbReference>
<proteinExistence type="inferred from homology"/>
<reference evidence="8" key="1">
    <citation type="journal article" date="2015" name="Nat. Plants">
        <title>Genome expansion of Arabis alpina linked with retrotransposition and reduced symmetric DNA methylation.</title>
        <authorList>
            <person name="Willing E.M."/>
            <person name="Rawat V."/>
            <person name="Mandakova T."/>
            <person name="Maumus F."/>
            <person name="James G.V."/>
            <person name="Nordstroem K.J."/>
            <person name="Becker C."/>
            <person name="Warthmann N."/>
            <person name="Chica C."/>
            <person name="Szarzynska B."/>
            <person name="Zytnicki M."/>
            <person name="Albani M.C."/>
            <person name="Kiefer C."/>
            <person name="Bergonzi S."/>
            <person name="Castaings L."/>
            <person name="Mateos J.L."/>
            <person name="Berns M.C."/>
            <person name="Bujdoso N."/>
            <person name="Piofczyk T."/>
            <person name="de Lorenzo L."/>
            <person name="Barrero-Sicilia C."/>
            <person name="Mateos I."/>
            <person name="Piednoel M."/>
            <person name="Hagmann J."/>
            <person name="Chen-Min-Tao R."/>
            <person name="Iglesias-Fernandez R."/>
            <person name="Schuster S.C."/>
            <person name="Alonso-Blanco C."/>
            <person name="Roudier F."/>
            <person name="Carbonero P."/>
            <person name="Paz-Ares J."/>
            <person name="Davis S.J."/>
            <person name="Pecinka A."/>
            <person name="Quesneville H."/>
            <person name="Colot V."/>
            <person name="Lysak M.A."/>
            <person name="Weigel D."/>
            <person name="Coupland G."/>
            <person name="Schneeberger K."/>
        </authorList>
    </citation>
    <scope>NUCLEOTIDE SEQUENCE [LARGE SCALE GENOMIC DNA]</scope>
    <source>
        <strain evidence="8">cv. Pajares</strain>
    </source>
</reference>
<evidence type="ECO:0000256" key="1">
    <source>
        <dbReference type="ARBA" id="ARBA00004123"/>
    </source>
</evidence>
<dbReference type="SMART" id="SM00415">
    <property type="entry name" value="HSF"/>
    <property type="match status" value="1"/>
</dbReference>
<accession>A0A087HD18</accession>
<keyword evidence="2" id="KW-0346">Stress response</keyword>
<evidence type="ECO:0000256" key="4">
    <source>
        <dbReference type="ARBA" id="ARBA00023242"/>
    </source>
</evidence>
<dbReference type="EMBL" id="CM002871">
    <property type="protein sequence ID" value="KFK40020.1"/>
    <property type="molecule type" value="Genomic_DNA"/>
</dbReference>
<keyword evidence="4" id="KW-0539">Nucleus</keyword>
<dbReference type="AlphaFoldDB" id="A0A087HD18"/>
<dbReference type="SUPFAM" id="SSF46785">
    <property type="entry name" value="Winged helix' DNA-binding domain"/>
    <property type="match status" value="1"/>
</dbReference>
<name>A0A087HD18_ARAAL</name>
<evidence type="ECO:0000259" key="6">
    <source>
        <dbReference type="SMART" id="SM00415"/>
    </source>
</evidence>
<dbReference type="Pfam" id="PF00447">
    <property type="entry name" value="HSF_DNA-bind"/>
    <property type="match status" value="1"/>
</dbReference>
<dbReference type="GO" id="GO:0034605">
    <property type="term" value="P:cellular response to heat"/>
    <property type="evidence" value="ECO:0007669"/>
    <property type="project" value="TreeGrafter"/>
</dbReference>
<dbReference type="InterPro" id="IPR036390">
    <property type="entry name" value="WH_DNA-bd_sf"/>
</dbReference>
<keyword evidence="3" id="KW-0238">DNA-binding</keyword>
<dbReference type="eggNOG" id="KOG0627">
    <property type="taxonomic scope" value="Eukaryota"/>
</dbReference>
<dbReference type="GO" id="GO:0003700">
    <property type="term" value="F:DNA-binding transcription factor activity"/>
    <property type="evidence" value="ECO:0007669"/>
    <property type="project" value="InterPro"/>
</dbReference>
<keyword evidence="8" id="KW-1185">Reference proteome</keyword>
<dbReference type="Gene3D" id="1.10.10.10">
    <property type="entry name" value="Winged helix-like DNA-binding domain superfamily/Winged helix DNA-binding domain"/>
    <property type="match status" value="1"/>
</dbReference>
<comment type="similarity">
    <text evidence="5">Belongs to the HSF family.</text>
</comment>
<comment type="subcellular location">
    <subcellularLocation>
        <location evidence="1">Nucleus</location>
    </subcellularLocation>
</comment>
<dbReference type="PANTHER" id="PTHR10015:SF384">
    <property type="entry name" value="DNA-BINDING PROTEIN-RELATED"/>
    <property type="match status" value="1"/>
</dbReference>